<comment type="caution">
    <text evidence="2">The sequence shown here is derived from an EMBL/GenBank/DDBJ whole genome shotgun (WGS) entry which is preliminary data.</text>
</comment>
<feature type="compositionally biased region" description="Basic and acidic residues" evidence="1">
    <location>
        <begin position="77"/>
        <end position="91"/>
    </location>
</feature>
<gene>
    <name evidence="2" type="primary">Cnig_chr_X.g26343</name>
    <name evidence="2" type="ORF">B9Z55_026343</name>
</gene>
<evidence type="ECO:0000313" key="2">
    <source>
        <dbReference type="EMBL" id="PIC21551.1"/>
    </source>
</evidence>
<feature type="region of interest" description="Disordered" evidence="1">
    <location>
        <begin position="1"/>
        <end position="21"/>
    </location>
</feature>
<protein>
    <submittedName>
        <fullName evidence="2">Uncharacterized protein</fullName>
    </submittedName>
</protein>
<feature type="region of interest" description="Disordered" evidence="1">
    <location>
        <begin position="62"/>
        <end position="91"/>
    </location>
</feature>
<evidence type="ECO:0000256" key="1">
    <source>
        <dbReference type="SAM" id="MobiDB-lite"/>
    </source>
</evidence>
<accession>A0A2G5T371</accession>
<keyword evidence="3" id="KW-1185">Reference proteome</keyword>
<sequence>MVDAADANTTSSSEKQIPGTDIGLIKDNSAFASHFRATEYSPNIYSDENVFDDLMQRVSCMGGNYGNGSENKGSVGDAKKLEKDDNNMFKK</sequence>
<dbReference type="Proteomes" id="UP000230233">
    <property type="component" value="Chromosome X"/>
</dbReference>
<dbReference type="AlphaFoldDB" id="A0A2G5T371"/>
<reference evidence="3" key="1">
    <citation type="submission" date="2017-10" db="EMBL/GenBank/DDBJ databases">
        <title>Rapid genome shrinkage in a self-fertile nematode reveals novel sperm competition proteins.</title>
        <authorList>
            <person name="Yin D."/>
            <person name="Schwarz E.M."/>
            <person name="Thomas C.G."/>
            <person name="Felde R.L."/>
            <person name="Korf I.F."/>
            <person name="Cutter A.D."/>
            <person name="Schartner C.M."/>
            <person name="Ralston E.J."/>
            <person name="Meyer B.J."/>
            <person name="Haag E.S."/>
        </authorList>
    </citation>
    <scope>NUCLEOTIDE SEQUENCE [LARGE SCALE GENOMIC DNA]</scope>
    <source>
        <strain evidence="3">JU1422</strain>
    </source>
</reference>
<organism evidence="2 3">
    <name type="scientific">Caenorhabditis nigoni</name>
    <dbReference type="NCBI Taxonomy" id="1611254"/>
    <lineage>
        <taxon>Eukaryota</taxon>
        <taxon>Metazoa</taxon>
        <taxon>Ecdysozoa</taxon>
        <taxon>Nematoda</taxon>
        <taxon>Chromadorea</taxon>
        <taxon>Rhabditida</taxon>
        <taxon>Rhabditina</taxon>
        <taxon>Rhabditomorpha</taxon>
        <taxon>Rhabditoidea</taxon>
        <taxon>Rhabditidae</taxon>
        <taxon>Peloderinae</taxon>
        <taxon>Caenorhabditis</taxon>
    </lineage>
</organism>
<name>A0A2G5T371_9PELO</name>
<proteinExistence type="predicted"/>
<dbReference type="OrthoDB" id="5902560at2759"/>
<evidence type="ECO:0000313" key="3">
    <source>
        <dbReference type="Proteomes" id="UP000230233"/>
    </source>
</evidence>
<dbReference type="EMBL" id="PDUG01000006">
    <property type="protein sequence ID" value="PIC21551.1"/>
    <property type="molecule type" value="Genomic_DNA"/>
</dbReference>